<evidence type="ECO:0000313" key="4">
    <source>
        <dbReference type="Proteomes" id="UP000636811"/>
    </source>
</evidence>
<name>A0ABS0E160_9GAMM</name>
<dbReference type="PANTHER" id="PTHR33420:SF27">
    <property type="entry name" value="PROTEIN FIMG"/>
    <property type="match status" value="1"/>
</dbReference>
<gene>
    <name evidence="3" type="ORF">IV433_05345</name>
</gene>
<protein>
    <submittedName>
        <fullName evidence="3">Type 1 fimbrial protein</fullName>
    </submittedName>
</protein>
<dbReference type="InterPro" id="IPR036937">
    <property type="entry name" value="Adhesion_dom_fimbrial_sf"/>
</dbReference>
<feature type="domain" description="Fimbrial-type adhesion" evidence="2">
    <location>
        <begin position="27"/>
        <end position="170"/>
    </location>
</feature>
<dbReference type="Proteomes" id="UP000636811">
    <property type="component" value="Unassembled WGS sequence"/>
</dbReference>
<dbReference type="SUPFAM" id="SSF49401">
    <property type="entry name" value="Bacterial adhesins"/>
    <property type="match status" value="1"/>
</dbReference>
<comment type="caution">
    <text evidence="3">The sequence shown here is derived from an EMBL/GenBank/DDBJ whole genome shotgun (WGS) entry which is preliminary data.</text>
</comment>
<dbReference type="Gene3D" id="2.60.40.1090">
    <property type="entry name" value="Fimbrial-type adhesion domain"/>
    <property type="match status" value="1"/>
</dbReference>
<reference evidence="3 4" key="1">
    <citation type="submission" date="2020-11" db="EMBL/GenBank/DDBJ databases">
        <title>Taxonomic investigation of Rahnella strains.</title>
        <authorList>
            <person name="Lee S.D."/>
        </authorList>
    </citation>
    <scope>NUCLEOTIDE SEQUENCE [LARGE SCALE GENOMIC DNA]</scope>
    <source>
        <strain evidence="3 4">SAP-17</strain>
    </source>
</reference>
<dbReference type="RefSeq" id="WP_195813335.1">
    <property type="nucleotide sequence ID" value="NZ_JADOBI010000002.1"/>
</dbReference>
<accession>A0ABS0E160</accession>
<dbReference type="InterPro" id="IPR000259">
    <property type="entry name" value="Adhesion_dom_fimbrial"/>
</dbReference>
<dbReference type="InterPro" id="IPR008966">
    <property type="entry name" value="Adhesion_dom_sf"/>
</dbReference>
<dbReference type="PANTHER" id="PTHR33420">
    <property type="entry name" value="FIMBRIAL SUBUNIT ELFA-RELATED"/>
    <property type="match status" value="1"/>
</dbReference>
<evidence type="ECO:0000256" key="1">
    <source>
        <dbReference type="SAM" id="SignalP"/>
    </source>
</evidence>
<feature type="signal peptide" evidence="1">
    <location>
        <begin position="1"/>
        <end position="22"/>
    </location>
</feature>
<organism evidence="3 4">
    <name type="scientific">Rahnella laticis</name>
    <dbReference type="NCBI Taxonomy" id="2787622"/>
    <lineage>
        <taxon>Bacteria</taxon>
        <taxon>Pseudomonadati</taxon>
        <taxon>Pseudomonadota</taxon>
        <taxon>Gammaproteobacteria</taxon>
        <taxon>Enterobacterales</taxon>
        <taxon>Yersiniaceae</taxon>
        <taxon>Rahnella</taxon>
    </lineage>
</organism>
<sequence length="171" mass="17432">MKGIAKFSVLALLAMSYQAANADPININITGNVVAAPCSVNNNTSNLNVSLGNAIQATDLASPGDGSTLKPFNLALTACPFGTSNVKVTFSGTPDTASPTMYKSTGTATNVAVELSQQGTGTILSNNSTLTQPVLADKTVTYALNARAYTTAGSVMPGNVSTVVQASFTYN</sequence>
<keyword evidence="1" id="KW-0732">Signal</keyword>
<dbReference type="Pfam" id="PF00419">
    <property type="entry name" value="Fimbrial"/>
    <property type="match status" value="1"/>
</dbReference>
<keyword evidence="4" id="KW-1185">Reference proteome</keyword>
<evidence type="ECO:0000313" key="3">
    <source>
        <dbReference type="EMBL" id="MBF7978834.1"/>
    </source>
</evidence>
<evidence type="ECO:0000259" key="2">
    <source>
        <dbReference type="Pfam" id="PF00419"/>
    </source>
</evidence>
<dbReference type="EMBL" id="JADOBI010000002">
    <property type="protein sequence ID" value="MBF7978834.1"/>
    <property type="molecule type" value="Genomic_DNA"/>
</dbReference>
<dbReference type="InterPro" id="IPR050263">
    <property type="entry name" value="Bact_Fimbrial_Adh_Pro"/>
</dbReference>
<feature type="chain" id="PRO_5045676289" evidence="1">
    <location>
        <begin position="23"/>
        <end position="171"/>
    </location>
</feature>
<proteinExistence type="predicted"/>